<feature type="compositionally biased region" description="Gly residues" evidence="1">
    <location>
        <begin position="107"/>
        <end position="116"/>
    </location>
</feature>
<reference evidence="3 4" key="1">
    <citation type="submission" date="2023-09" db="EMBL/GenBank/DDBJ databases">
        <title>Buttiauxella selenatireducens sp. nov., isolated from the rhizosphere of Cardamine hupingshanesis.</title>
        <authorList>
            <person name="Zhang S."/>
            <person name="Xu Z."/>
            <person name="Wang H."/>
            <person name="Guo Y."/>
        </authorList>
    </citation>
    <scope>NUCLEOTIDE SEQUENCE [LARGE SCALE GENOMIC DNA]</scope>
    <source>
        <strain evidence="3 4">R73</strain>
    </source>
</reference>
<feature type="compositionally biased region" description="Polar residues" evidence="1">
    <location>
        <begin position="95"/>
        <end position="104"/>
    </location>
</feature>
<dbReference type="NCBIfam" id="NF007675">
    <property type="entry name" value="PRK10350.1"/>
    <property type="match status" value="1"/>
</dbReference>
<name>A0ABY9SAL7_9ENTR</name>
<dbReference type="Proteomes" id="UP001246690">
    <property type="component" value="Chromosome"/>
</dbReference>
<evidence type="ECO:0000313" key="4">
    <source>
        <dbReference type="Proteomes" id="UP001246690"/>
    </source>
</evidence>
<feature type="signal peptide" evidence="2">
    <location>
        <begin position="1"/>
        <end position="17"/>
    </location>
</feature>
<gene>
    <name evidence="3" type="ORF">RHD99_00680</name>
</gene>
<feature type="compositionally biased region" description="Low complexity" evidence="1">
    <location>
        <begin position="36"/>
        <end position="54"/>
    </location>
</feature>
<keyword evidence="2" id="KW-0732">Signal</keyword>
<accession>A0ABY9SAL7</accession>
<dbReference type="Pfam" id="PF10956">
    <property type="entry name" value="DUF2756"/>
    <property type="match status" value="1"/>
</dbReference>
<feature type="region of interest" description="Disordered" evidence="1">
    <location>
        <begin position="24"/>
        <end position="54"/>
    </location>
</feature>
<evidence type="ECO:0000256" key="2">
    <source>
        <dbReference type="SAM" id="SignalP"/>
    </source>
</evidence>
<feature type="region of interest" description="Disordered" evidence="1">
    <location>
        <begin position="95"/>
        <end position="154"/>
    </location>
</feature>
<dbReference type="RefSeq" id="WP_309877136.1">
    <property type="nucleotide sequence ID" value="NZ_CP133838.1"/>
</dbReference>
<sequence length="154" mass="16916">MKKIILLAALLPLTCLAQPINTLNNPNQPDYRNPSQQRMQQQMQTQQTQQKGMLNQQLQTQTRVQQQHLEAQINNNSQQEVFKVKKNFPNELDVGTQQVLPNNNGGMLSGGGGSGSTSGSQDHMLQPKTNGSMLNPHANSVPLQPSIPLKTIGP</sequence>
<keyword evidence="4" id="KW-1185">Reference proteome</keyword>
<protein>
    <submittedName>
        <fullName evidence="3">DUF2756 family protein</fullName>
    </submittedName>
</protein>
<feature type="chain" id="PRO_5047156200" evidence="2">
    <location>
        <begin position="18"/>
        <end position="154"/>
    </location>
</feature>
<proteinExistence type="predicted"/>
<evidence type="ECO:0000313" key="3">
    <source>
        <dbReference type="EMBL" id="WMY74536.1"/>
    </source>
</evidence>
<organism evidence="3 4">
    <name type="scientific">Buttiauxella selenatireducens</name>
    <dbReference type="NCBI Taxonomy" id="3073902"/>
    <lineage>
        <taxon>Bacteria</taxon>
        <taxon>Pseudomonadati</taxon>
        <taxon>Pseudomonadota</taxon>
        <taxon>Gammaproteobacteria</taxon>
        <taxon>Enterobacterales</taxon>
        <taxon>Enterobacteriaceae</taxon>
        <taxon>Buttiauxella</taxon>
    </lineage>
</organism>
<evidence type="ECO:0000256" key="1">
    <source>
        <dbReference type="SAM" id="MobiDB-lite"/>
    </source>
</evidence>
<dbReference type="EMBL" id="CP133838">
    <property type="protein sequence ID" value="WMY74536.1"/>
    <property type="molecule type" value="Genomic_DNA"/>
</dbReference>
<feature type="compositionally biased region" description="Polar residues" evidence="1">
    <location>
        <begin position="121"/>
        <end position="143"/>
    </location>
</feature>
<dbReference type="InterPro" id="IPR020158">
    <property type="entry name" value="DUF2756"/>
</dbReference>
<feature type="compositionally biased region" description="Polar residues" evidence="1">
    <location>
        <begin position="24"/>
        <end position="35"/>
    </location>
</feature>